<evidence type="ECO:0000313" key="3">
    <source>
        <dbReference type="EMBL" id="MFD1122180.1"/>
    </source>
</evidence>
<evidence type="ECO:0000313" key="4">
    <source>
        <dbReference type="Proteomes" id="UP001597206"/>
    </source>
</evidence>
<organism evidence="3 4">
    <name type="scientific">Methylophilus flavus</name>
    <dbReference type="NCBI Taxonomy" id="640084"/>
    <lineage>
        <taxon>Bacteria</taxon>
        <taxon>Pseudomonadati</taxon>
        <taxon>Pseudomonadota</taxon>
        <taxon>Betaproteobacteria</taxon>
        <taxon>Nitrosomonadales</taxon>
        <taxon>Methylophilaceae</taxon>
        <taxon>Methylophilus</taxon>
    </lineage>
</organism>
<name>A0ABW3PCH6_9PROT</name>
<comment type="caution">
    <text evidence="3">The sequence shown here is derived from an EMBL/GenBank/DDBJ whole genome shotgun (WGS) entry which is preliminary data.</text>
</comment>
<evidence type="ECO:0000256" key="2">
    <source>
        <dbReference type="SAM" id="SignalP"/>
    </source>
</evidence>
<evidence type="ECO:0000256" key="1">
    <source>
        <dbReference type="SAM" id="MobiDB-lite"/>
    </source>
</evidence>
<gene>
    <name evidence="3" type="ORF">ACFQ2T_06680</name>
</gene>
<feature type="signal peptide" evidence="2">
    <location>
        <begin position="1"/>
        <end position="24"/>
    </location>
</feature>
<dbReference type="EMBL" id="JBHTLN010000001">
    <property type="protein sequence ID" value="MFD1122180.1"/>
    <property type="molecule type" value="Genomic_DNA"/>
</dbReference>
<keyword evidence="4" id="KW-1185">Reference proteome</keyword>
<protein>
    <recommendedName>
        <fullName evidence="5">Low-complexity protein</fullName>
    </recommendedName>
</protein>
<dbReference type="Proteomes" id="UP001597206">
    <property type="component" value="Unassembled WGS sequence"/>
</dbReference>
<feature type="compositionally biased region" description="Basic and acidic residues" evidence="1">
    <location>
        <begin position="57"/>
        <end position="111"/>
    </location>
</feature>
<reference evidence="4" key="1">
    <citation type="journal article" date="2019" name="Int. J. Syst. Evol. Microbiol.">
        <title>The Global Catalogue of Microorganisms (GCM) 10K type strain sequencing project: providing services to taxonomists for standard genome sequencing and annotation.</title>
        <authorList>
            <consortium name="The Broad Institute Genomics Platform"/>
            <consortium name="The Broad Institute Genome Sequencing Center for Infectious Disease"/>
            <person name="Wu L."/>
            <person name="Ma J."/>
        </authorList>
    </citation>
    <scope>NUCLEOTIDE SEQUENCE [LARGE SCALE GENOMIC DNA]</scope>
    <source>
        <strain evidence="4">CCUG 58411</strain>
    </source>
</reference>
<keyword evidence="2" id="KW-0732">Signal</keyword>
<accession>A0ABW3PCH6</accession>
<sequence length="111" mass="11501">MTTNKIAAISSAVALSVAAAAAHAVDNPFELKTLGQGYQVADADKAKEGKCANGKCSADKKKAKEGHCSAEKMKEGNHHHDKAKEDASADKSKEGSCSAEKMKEGACHASK</sequence>
<feature type="chain" id="PRO_5046675781" description="Low-complexity protein" evidence="2">
    <location>
        <begin position="25"/>
        <end position="111"/>
    </location>
</feature>
<proteinExistence type="predicted"/>
<feature type="region of interest" description="Disordered" evidence="1">
    <location>
        <begin position="50"/>
        <end position="111"/>
    </location>
</feature>
<evidence type="ECO:0008006" key="5">
    <source>
        <dbReference type="Google" id="ProtNLM"/>
    </source>
</evidence>
<dbReference type="RefSeq" id="WP_379032190.1">
    <property type="nucleotide sequence ID" value="NZ_JBHTLN010000001.1"/>
</dbReference>